<name>A0A2W5N1F9_9BACT</name>
<dbReference type="Proteomes" id="UP000249417">
    <property type="component" value="Unassembled WGS sequence"/>
</dbReference>
<dbReference type="FunFam" id="3.30.230.40:FF:000003">
    <property type="entry name" value="Imidazoleglycerol-phosphate dehydratase HisB"/>
    <property type="match status" value="1"/>
</dbReference>
<dbReference type="NCBIfam" id="NF002111">
    <property type="entry name" value="PRK00951.2-1"/>
    <property type="match status" value="1"/>
</dbReference>
<dbReference type="Gene3D" id="3.30.230.40">
    <property type="entry name" value="Imidazole glycerol phosphate dehydratase, domain 1"/>
    <property type="match status" value="2"/>
</dbReference>
<dbReference type="Pfam" id="PF00475">
    <property type="entry name" value="IGPD"/>
    <property type="match status" value="1"/>
</dbReference>
<evidence type="ECO:0000256" key="1">
    <source>
        <dbReference type="ARBA" id="ARBA00005047"/>
    </source>
</evidence>
<dbReference type="NCBIfam" id="NF002114">
    <property type="entry name" value="PRK00951.2-4"/>
    <property type="match status" value="1"/>
</dbReference>
<comment type="similarity">
    <text evidence="6">Belongs to the imidazoleglycerol-phosphate dehydratase family.</text>
</comment>
<dbReference type="GO" id="GO:0000105">
    <property type="term" value="P:L-histidine biosynthetic process"/>
    <property type="evidence" value="ECO:0007669"/>
    <property type="project" value="UniProtKB-UniRule"/>
</dbReference>
<proteinExistence type="inferred from homology"/>
<gene>
    <name evidence="6" type="primary">hisB</name>
    <name evidence="7" type="ORF">DI551_05385</name>
</gene>
<evidence type="ECO:0000313" key="8">
    <source>
        <dbReference type="Proteomes" id="UP000249417"/>
    </source>
</evidence>
<dbReference type="PROSITE" id="PS00954">
    <property type="entry name" value="IGP_DEHYDRATASE_1"/>
    <property type="match status" value="1"/>
</dbReference>
<evidence type="ECO:0000313" key="7">
    <source>
        <dbReference type="EMBL" id="PZQ46259.1"/>
    </source>
</evidence>
<keyword evidence="4 6" id="KW-0368">Histidine biosynthesis</keyword>
<dbReference type="InterPro" id="IPR038494">
    <property type="entry name" value="IGPD_sf"/>
</dbReference>
<protein>
    <recommendedName>
        <fullName evidence="2 6">Imidazoleglycerol-phosphate dehydratase</fullName>
        <shortName evidence="6">IGPD</shortName>
        <ecNumber evidence="6">4.2.1.19</ecNumber>
    </recommendedName>
</protein>
<keyword evidence="6" id="KW-0963">Cytoplasm</keyword>
<dbReference type="EMBL" id="QFQB01000029">
    <property type="protein sequence ID" value="PZQ46259.1"/>
    <property type="molecule type" value="Genomic_DNA"/>
</dbReference>
<dbReference type="NCBIfam" id="NF002109">
    <property type="entry name" value="PRK00951.1-5"/>
    <property type="match status" value="1"/>
</dbReference>
<keyword evidence="3 6" id="KW-0028">Amino-acid biosynthesis</keyword>
<evidence type="ECO:0000256" key="4">
    <source>
        <dbReference type="ARBA" id="ARBA00023102"/>
    </source>
</evidence>
<dbReference type="InterPro" id="IPR020565">
    <property type="entry name" value="ImidazoleglycerP_deHydtase_CS"/>
</dbReference>
<accession>A0A2W5N1F9</accession>
<comment type="pathway">
    <text evidence="1 6">Amino-acid biosynthesis; L-histidine biosynthesis; L-histidine from 5-phospho-alpha-D-ribose 1-diphosphate: step 6/9.</text>
</comment>
<evidence type="ECO:0000256" key="3">
    <source>
        <dbReference type="ARBA" id="ARBA00022605"/>
    </source>
</evidence>
<reference evidence="7 8" key="1">
    <citation type="submission" date="2017-08" db="EMBL/GenBank/DDBJ databases">
        <title>Infants hospitalized years apart are colonized by the same room-sourced microbial strains.</title>
        <authorList>
            <person name="Brooks B."/>
            <person name="Olm M.R."/>
            <person name="Firek B.A."/>
            <person name="Baker R."/>
            <person name="Thomas B.C."/>
            <person name="Morowitz M.J."/>
            <person name="Banfield J.F."/>
        </authorList>
    </citation>
    <scope>NUCLEOTIDE SEQUENCE [LARGE SCALE GENOMIC DNA]</scope>
    <source>
        <strain evidence="7">S2_005_002_R2_29</strain>
    </source>
</reference>
<dbReference type="InterPro" id="IPR020568">
    <property type="entry name" value="Ribosomal_Su5_D2-typ_SF"/>
</dbReference>
<keyword evidence="5 6" id="KW-0456">Lyase</keyword>
<dbReference type="SUPFAM" id="SSF54211">
    <property type="entry name" value="Ribosomal protein S5 domain 2-like"/>
    <property type="match status" value="2"/>
</dbReference>
<evidence type="ECO:0000256" key="6">
    <source>
        <dbReference type="HAMAP-Rule" id="MF_00076"/>
    </source>
</evidence>
<dbReference type="PANTHER" id="PTHR23133">
    <property type="entry name" value="IMIDAZOLEGLYCEROL-PHOSPHATE DEHYDRATASE HIS7"/>
    <property type="match status" value="1"/>
</dbReference>
<dbReference type="InterPro" id="IPR000807">
    <property type="entry name" value="ImidazoleglycerolP_deHydtase"/>
</dbReference>
<dbReference type="UniPathway" id="UPA00031">
    <property type="reaction ID" value="UER00011"/>
</dbReference>
<dbReference type="NCBIfam" id="NF002106">
    <property type="entry name" value="PRK00951.1-1"/>
    <property type="match status" value="1"/>
</dbReference>
<organism evidence="7 8">
    <name type="scientific">Micavibrio aeruginosavorus</name>
    <dbReference type="NCBI Taxonomy" id="349221"/>
    <lineage>
        <taxon>Bacteria</taxon>
        <taxon>Pseudomonadati</taxon>
        <taxon>Bdellovibrionota</taxon>
        <taxon>Bdellovibrionia</taxon>
        <taxon>Bdellovibrionales</taxon>
        <taxon>Pseudobdellovibrionaceae</taxon>
        <taxon>Micavibrio</taxon>
    </lineage>
</organism>
<evidence type="ECO:0000256" key="2">
    <source>
        <dbReference type="ARBA" id="ARBA00016664"/>
    </source>
</evidence>
<dbReference type="GO" id="GO:0005737">
    <property type="term" value="C:cytoplasm"/>
    <property type="evidence" value="ECO:0007669"/>
    <property type="project" value="UniProtKB-SubCell"/>
</dbReference>
<dbReference type="PANTHER" id="PTHR23133:SF2">
    <property type="entry name" value="IMIDAZOLEGLYCEROL-PHOSPHATE DEHYDRATASE"/>
    <property type="match status" value="1"/>
</dbReference>
<comment type="subcellular location">
    <subcellularLocation>
        <location evidence="6">Cytoplasm</location>
    </subcellularLocation>
</comment>
<dbReference type="GO" id="GO:0004424">
    <property type="term" value="F:imidazoleglycerol-phosphate dehydratase activity"/>
    <property type="evidence" value="ECO:0007669"/>
    <property type="project" value="UniProtKB-UniRule"/>
</dbReference>
<dbReference type="EC" id="4.2.1.19" evidence="6"/>
<dbReference type="HAMAP" id="MF_00076">
    <property type="entry name" value="HisB"/>
    <property type="match status" value="1"/>
</dbReference>
<evidence type="ECO:0000256" key="5">
    <source>
        <dbReference type="ARBA" id="ARBA00023239"/>
    </source>
</evidence>
<dbReference type="CDD" id="cd07914">
    <property type="entry name" value="IGPD"/>
    <property type="match status" value="1"/>
</dbReference>
<sequence>MRTSSIERKTKETNIAVSVNLDGAGKSDIKTGVAFFDHMLEQLAKHGLFDLSVSCEGDLEIDAHHTVEDTGIALGQAIKQALGDKIGIRRYGHSYVPMDEALSRVALDLSNRPFLVWKVDFTIDRLGEQMETELFQEFFHALAQAGGITLHVENLYADNNHHRIESVFKAFAKALRMASEHDDRAAGQLPSTKGAL</sequence>
<dbReference type="AlphaFoldDB" id="A0A2W5N1F9"/>
<dbReference type="FunFam" id="3.30.230.40:FF:000001">
    <property type="entry name" value="Imidazoleglycerol-phosphate dehydratase HisB"/>
    <property type="match status" value="1"/>
</dbReference>
<comment type="catalytic activity">
    <reaction evidence="6">
        <text>D-erythro-1-(imidazol-4-yl)glycerol 3-phosphate = 3-(imidazol-4-yl)-2-oxopropyl phosphate + H2O</text>
        <dbReference type="Rhea" id="RHEA:11040"/>
        <dbReference type="ChEBI" id="CHEBI:15377"/>
        <dbReference type="ChEBI" id="CHEBI:57766"/>
        <dbReference type="ChEBI" id="CHEBI:58278"/>
        <dbReference type="EC" id="4.2.1.19"/>
    </reaction>
</comment>
<comment type="caution">
    <text evidence="7">The sequence shown here is derived from an EMBL/GenBank/DDBJ whole genome shotgun (WGS) entry which is preliminary data.</text>
</comment>